<name>A0A9W6WIQ9_CANBO</name>
<dbReference type="Proteomes" id="UP001165120">
    <property type="component" value="Unassembled WGS sequence"/>
</dbReference>
<proteinExistence type="predicted"/>
<evidence type="ECO:0000313" key="1">
    <source>
        <dbReference type="EMBL" id="GME74075.1"/>
    </source>
</evidence>
<dbReference type="EMBL" id="BSXN01001681">
    <property type="protein sequence ID" value="GME74075.1"/>
    <property type="molecule type" value="Genomic_DNA"/>
</dbReference>
<sequence>MYCSLTQKKIDSMTSGLVKIEMLDYVQQIDSNIKRATRDSIYSEDSTVTYEKIYNDNDGNVDRDNHLNKDKNASKAGGGFILKLSNLLSSGLIERLKALY</sequence>
<keyword evidence="2" id="KW-1185">Reference proteome</keyword>
<gene>
    <name evidence="1" type="ORF">Cboi02_000428100</name>
</gene>
<accession>A0A9W6WIQ9</accession>
<organism evidence="1 2">
    <name type="scientific">Candida boidinii</name>
    <name type="common">Yeast</name>
    <dbReference type="NCBI Taxonomy" id="5477"/>
    <lineage>
        <taxon>Eukaryota</taxon>
        <taxon>Fungi</taxon>
        <taxon>Dikarya</taxon>
        <taxon>Ascomycota</taxon>
        <taxon>Saccharomycotina</taxon>
        <taxon>Pichiomycetes</taxon>
        <taxon>Pichiales</taxon>
        <taxon>Pichiaceae</taxon>
        <taxon>Ogataea</taxon>
        <taxon>Ogataea/Candida clade</taxon>
    </lineage>
</organism>
<reference evidence="1" key="1">
    <citation type="submission" date="2023-04" db="EMBL/GenBank/DDBJ databases">
        <title>Candida boidinii NBRC 10035.</title>
        <authorList>
            <person name="Ichikawa N."/>
            <person name="Sato H."/>
            <person name="Tonouchi N."/>
        </authorList>
    </citation>
    <scope>NUCLEOTIDE SEQUENCE</scope>
    <source>
        <strain evidence="1">NBRC 10035</strain>
    </source>
</reference>
<comment type="caution">
    <text evidence="1">The sequence shown here is derived from an EMBL/GenBank/DDBJ whole genome shotgun (WGS) entry which is preliminary data.</text>
</comment>
<evidence type="ECO:0000313" key="2">
    <source>
        <dbReference type="Proteomes" id="UP001165120"/>
    </source>
</evidence>
<protein>
    <submittedName>
        <fullName evidence="1">Unnamed protein product</fullName>
    </submittedName>
</protein>
<dbReference type="AlphaFoldDB" id="A0A9W6WIQ9"/>